<keyword evidence="3" id="KW-1185">Reference proteome</keyword>
<feature type="compositionally biased region" description="Low complexity" evidence="1">
    <location>
        <begin position="1"/>
        <end position="22"/>
    </location>
</feature>
<proteinExistence type="predicted"/>
<comment type="caution">
    <text evidence="2">The sequence shown here is derived from an EMBL/GenBank/DDBJ whole genome shotgun (WGS) entry which is preliminary data.</text>
</comment>
<accession>A0ABP6KVA8</accession>
<evidence type="ECO:0000256" key="1">
    <source>
        <dbReference type="SAM" id="MobiDB-lite"/>
    </source>
</evidence>
<gene>
    <name evidence="2" type="ORF">GCM10017559_51710</name>
</gene>
<sequence>MGYRSTTAPGDAGDTGDTALGGRIPANPSGEAATTQAAPAQAVPIQAVARVREPAWQPKGTASAHRMRRARIGSAIDQGPFGHGSAIIATT</sequence>
<dbReference type="Proteomes" id="UP001499930">
    <property type="component" value="Unassembled WGS sequence"/>
</dbReference>
<reference evidence="3" key="1">
    <citation type="journal article" date="2019" name="Int. J. Syst. Evol. Microbiol.">
        <title>The Global Catalogue of Microorganisms (GCM) 10K type strain sequencing project: providing services to taxonomists for standard genome sequencing and annotation.</title>
        <authorList>
            <consortium name="The Broad Institute Genomics Platform"/>
            <consortium name="The Broad Institute Genome Sequencing Center for Infectious Disease"/>
            <person name="Wu L."/>
            <person name="Ma J."/>
        </authorList>
    </citation>
    <scope>NUCLEOTIDE SEQUENCE [LARGE SCALE GENOMIC DNA]</scope>
    <source>
        <strain evidence="3">JCM 3106</strain>
    </source>
</reference>
<protein>
    <submittedName>
        <fullName evidence="2">Uncharacterized protein</fullName>
    </submittedName>
</protein>
<feature type="region of interest" description="Disordered" evidence="1">
    <location>
        <begin position="1"/>
        <end position="40"/>
    </location>
</feature>
<dbReference type="EMBL" id="BAAAWD010000014">
    <property type="protein sequence ID" value="GAA3020854.1"/>
    <property type="molecule type" value="Genomic_DNA"/>
</dbReference>
<evidence type="ECO:0000313" key="2">
    <source>
        <dbReference type="EMBL" id="GAA3020854.1"/>
    </source>
</evidence>
<organism evidence="2 3">
    <name type="scientific">Streptosporangium longisporum</name>
    <dbReference type="NCBI Taxonomy" id="46187"/>
    <lineage>
        <taxon>Bacteria</taxon>
        <taxon>Bacillati</taxon>
        <taxon>Actinomycetota</taxon>
        <taxon>Actinomycetes</taxon>
        <taxon>Streptosporangiales</taxon>
        <taxon>Streptosporangiaceae</taxon>
        <taxon>Streptosporangium</taxon>
    </lineage>
</organism>
<evidence type="ECO:0000313" key="3">
    <source>
        <dbReference type="Proteomes" id="UP001499930"/>
    </source>
</evidence>
<name>A0ABP6KVA8_9ACTN</name>